<feature type="compositionally biased region" description="Low complexity" evidence="1">
    <location>
        <begin position="183"/>
        <end position="192"/>
    </location>
</feature>
<evidence type="ECO:0000313" key="5">
    <source>
        <dbReference type="Proteomes" id="UP000014760"/>
    </source>
</evidence>
<feature type="region of interest" description="Disordered" evidence="1">
    <location>
        <begin position="20"/>
        <end position="53"/>
    </location>
</feature>
<protein>
    <recommendedName>
        <fullName evidence="2">BHLH domain-containing protein</fullName>
    </recommendedName>
</protein>
<keyword evidence="5" id="KW-1185">Reference proteome</keyword>
<dbReference type="InterPro" id="IPR036638">
    <property type="entry name" value="HLH_DNA-bd_sf"/>
</dbReference>
<dbReference type="GO" id="GO:0045944">
    <property type="term" value="P:positive regulation of transcription by RNA polymerase II"/>
    <property type="evidence" value="ECO:0007669"/>
    <property type="project" value="TreeGrafter"/>
</dbReference>
<dbReference type="Proteomes" id="UP000014760">
    <property type="component" value="Unassembled WGS sequence"/>
</dbReference>
<reference evidence="5" key="1">
    <citation type="submission" date="2012-12" db="EMBL/GenBank/DDBJ databases">
        <authorList>
            <person name="Hellsten U."/>
            <person name="Grimwood J."/>
            <person name="Chapman J.A."/>
            <person name="Shapiro H."/>
            <person name="Aerts A."/>
            <person name="Otillar R.P."/>
            <person name="Terry A.Y."/>
            <person name="Boore J.L."/>
            <person name="Simakov O."/>
            <person name="Marletaz F."/>
            <person name="Cho S.-J."/>
            <person name="Edsinger-Gonzales E."/>
            <person name="Havlak P."/>
            <person name="Kuo D.-H."/>
            <person name="Larsson T."/>
            <person name="Lv J."/>
            <person name="Arendt D."/>
            <person name="Savage R."/>
            <person name="Osoegawa K."/>
            <person name="de Jong P."/>
            <person name="Lindberg D.R."/>
            <person name="Seaver E.C."/>
            <person name="Weisblat D.A."/>
            <person name="Putnam N.H."/>
            <person name="Grigoriev I.V."/>
            <person name="Rokhsar D.S."/>
        </authorList>
    </citation>
    <scope>NUCLEOTIDE SEQUENCE</scope>
    <source>
        <strain evidence="5">I ESC-2004</strain>
    </source>
</reference>
<dbReference type="PANTHER" id="PTHR19290">
    <property type="entry name" value="BASIC HELIX-LOOP-HELIX PROTEIN NEUROGENIN-RELATED"/>
    <property type="match status" value="1"/>
</dbReference>
<dbReference type="GO" id="GO:0007423">
    <property type="term" value="P:sensory organ development"/>
    <property type="evidence" value="ECO:0007669"/>
    <property type="project" value="TreeGrafter"/>
</dbReference>
<name>R7U0A2_CAPTE</name>
<dbReference type="Pfam" id="PF00010">
    <property type="entry name" value="HLH"/>
    <property type="match status" value="1"/>
</dbReference>
<feature type="compositionally biased region" description="Polar residues" evidence="1">
    <location>
        <begin position="193"/>
        <end position="205"/>
    </location>
</feature>
<feature type="region of interest" description="Disordered" evidence="1">
    <location>
        <begin position="147"/>
        <end position="234"/>
    </location>
</feature>
<dbReference type="InterPro" id="IPR050359">
    <property type="entry name" value="bHLH_transcription_factors"/>
</dbReference>
<dbReference type="PROSITE" id="PS50888">
    <property type="entry name" value="BHLH"/>
    <property type="match status" value="1"/>
</dbReference>
<dbReference type="GO" id="GO:0070888">
    <property type="term" value="F:E-box binding"/>
    <property type="evidence" value="ECO:0007669"/>
    <property type="project" value="TreeGrafter"/>
</dbReference>
<evidence type="ECO:0000313" key="3">
    <source>
        <dbReference type="EMBL" id="ELT97096.1"/>
    </source>
</evidence>
<dbReference type="EMBL" id="KB308652">
    <property type="protein sequence ID" value="ELT97096.1"/>
    <property type="molecule type" value="Genomic_DNA"/>
</dbReference>
<dbReference type="Gene3D" id="4.10.280.10">
    <property type="entry name" value="Helix-loop-helix DNA-binding domain"/>
    <property type="match status" value="1"/>
</dbReference>
<feature type="domain" description="BHLH" evidence="2">
    <location>
        <begin position="61"/>
        <end position="115"/>
    </location>
</feature>
<dbReference type="GO" id="GO:0046983">
    <property type="term" value="F:protein dimerization activity"/>
    <property type="evidence" value="ECO:0007669"/>
    <property type="project" value="InterPro"/>
</dbReference>
<accession>R7U0A2</accession>
<dbReference type="GO" id="GO:0005634">
    <property type="term" value="C:nucleus"/>
    <property type="evidence" value="ECO:0007669"/>
    <property type="project" value="TreeGrafter"/>
</dbReference>
<proteinExistence type="predicted"/>
<feature type="compositionally biased region" description="Basic and acidic residues" evidence="1">
    <location>
        <begin position="215"/>
        <end position="228"/>
    </location>
</feature>
<feature type="compositionally biased region" description="Low complexity" evidence="1">
    <location>
        <begin position="147"/>
        <end position="156"/>
    </location>
</feature>
<dbReference type="STRING" id="283909.R7U0A2"/>
<feature type="compositionally biased region" description="Basic and acidic residues" evidence="1">
    <location>
        <begin position="20"/>
        <end position="30"/>
    </location>
</feature>
<dbReference type="GO" id="GO:0000981">
    <property type="term" value="F:DNA-binding transcription factor activity, RNA polymerase II-specific"/>
    <property type="evidence" value="ECO:0007669"/>
    <property type="project" value="TreeGrafter"/>
</dbReference>
<dbReference type="SMART" id="SM00353">
    <property type="entry name" value="HLH"/>
    <property type="match status" value="1"/>
</dbReference>
<dbReference type="AlphaFoldDB" id="R7U0A2"/>
<feature type="non-terminal residue" evidence="3">
    <location>
        <position position="1"/>
    </location>
</feature>
<dbReference type="EnsemblMetazoa" id="CapteT179137">
    <property type="protein sequence ID" value="CapteP179137"/>
    <property type="gene ID" value="CapteG179137"/>
</dbReference>
<dbReference type="OrthoDB" id="10011855at2759"/>
<reference evidence="3 5" key="2">
    <citation type="journal article" date="2013" name="Nature">
        <title>Insights into bilaterian evolution from three spiralian genomes.</title>
        <authorList>
            <person name="Simakov O."/>
            <person name="Marletaz F."/>
            <person name="Cho S.J."/>
            <person name="Edsinger-Gonzales E."/>
            <person name="Havlak P."/>
            <person name="Hellsten U."/>
            <person name="Kuo D.H."/>
            <person name="Larsson T."/>
            <person name="Lv J."/>
            <person name="Arendt D."/>
            <person name="Savage R."/>
            <person name="Osoegawa K."/>
            <person name="de Jong P."/>
            <person name="Grimwood J."/>
            <person name="Chapman J.A."/>
            <person name="Shapiro H."/>
            <person name="Aerts A."/>
            <person name="Otillar R.P."/>
            <person name="Terry A.Y."/>
            <person name="Boore J.L."/>
            <person name="Grigoriev I.V."/>
            <person name="Lindberg D.R."/>
            <person name="Seaver E.C."/>
            <person name="Weisblat D.A."/>
            <person name="Putnam N.H."/>
            <person name="Rokhsar D.S."/>
        </authorList>
    </citation>
    <scope>NUCLEOTIDE SEQUENCE</scope>
    <source>
        <strain evidence="3 5">I ESC-2004</strain>
    </source>
</reference>
<organism evidence="3">
    <name type="scientific">Capitella teleta</name>
    <name type="common">Polychaete worm</name>
    <dbReference type="NCBI Taxonomy" id="283909"/>
    <lineage>
        <taxon>Eukaryota</taxon>
        <taxon>Metazoa</taxon>
        <taxon>Spiralia</taxon>
        <taxon>Lophotrochozoa</taxon>
        <taxon>Annelida</taxon>
        <taxon>Polychaeta</taxon>
        <taxon>Sedentaria</taxon>
        <taxon>Scolecida</taxon>
        <taxon>Capitellidae</taxon>
        <taxon>Capitella</taxon>
    </lineage>
</organism>
<evidence type="ECO:0000259" key="2">
    <source>
        <dbReference type="PROSITE" id="PS50888"/>
    </source>
</evidence>
<dbReference type="GO" id="GO:0061564">
    <property type="term" value="P:axon development"/>
    <property type="evidence" value="ECO:0007669"/>
    <property type="project" value="TreeGrafter"/>
</dbReference>
<gene>
    <name evidence="3" type="ORF">CAPTEDRAFT_179137</name>
</gene>
<dbReference type="InterPro" id="IPR011598">
    <property type="entry name" value="bHLH_dom"/>
</dbReference>
<evidence type="ECO:0000256" key="1">
    <source>
        <dbReference type="SAM" id="MobiDB-lite"/>
    </source>
</evidence>
<reference evidence="4" key="3">
    <citation type="submission" date="2015-06" db="UniProtKB">
        <authorList>
            <consortium name="EnsemblMetazoa"/>
        </authorList>
    </citation>
    <scope>IDENTIFICATION</scope>
</reference>
<dbReference type="SUPFAM" id="SSF47459">
    <property type="entry name" value="HLH, helix-loop-helix DNA-binding domain"/>
    <property type="match status" value="1"/>
</dbReference>
<evidence type="ECO:0000313" key="4">
    <source>
        <dbReference type="EnsemblMetazoa" id="CapteP179137"/>
    </source>
</evidence>
<sequence length="246" mass="27480">MQEFHRQLQIDVEAAGRFDSKEDLRSEYKAKRCSRKGSRDARQGAPYSRMSGILPPDAQEELRLRVNMRERQRMHDINGALDALRQVMPYHNGPSVKKLSKMSTLLLARNYIILLSRTLDELKRMMAGVYGPQGPPPPLHPGCAPRMFPIPQLQGLPPHPHPHSSNLLMPLPPPNEYHELRDSSPSSSTSPSRASQVAEVSTTSLGGLHSPMKIPKRESVQPTKEKDGASPVKHKTPCFCIKCLTS</sequence>
<dbReference type="EMBL" id="AMQN01011031">
    <property type="status" value="NOT_ANNOTATED_CDS"/>
    <property type="molecule type" value="Genomic_DNA"/>
</dbReference>
<dbReference type="PANTHER" id="PTHR19290:SF164">
    <property type="entry name" value="BHLH DOMAIN-CONTAINING PROTEIN"/>
    <property type="match status" value="1"/>
</dbReference>
<dbReference type="HOGENOM" id="CLU_1129999_0_0_1"/>